<comment type="caution">
    <text evidence="1">The sequence shown here is derived from an EMBL/GenBank/DDBJ whole genome shotgun (WGS) entry which is preliminary data.</text>
</comment>
<evidence type="ECO:0000313" key="2">
    <source>
        <dbReference type="Proteomes" id="UP000552709"/>
    </source>
</evidence>
<dbReference type="RefSeq" id="WP_184127991.1">
    <property type="nucleotide sequence ID" value="NZ_JACHFL010000002.1"/>
</dbReference>
<organism evidence="1 2">
    <name type="scientific">Deinococcus humi</name>
    <dbReference type="NCBI Taxonomy" id="662880"/>
    <lineage>
        <taxon>Bacteria</taxon>
        <taxon>Thermotogati</taxon>
        <taxon>Deinococcota</taxon>
        <taxon>Deinococci</taxon>
        <taxon>Deinococcales</taxon>
        <taxon>Deinococcaceae</taxon>
        <taxon>Deinococcus</taxon>
    </lineage>
</organism>
<dbReference type="Proteomes" id="UP000552709">
    <property type="component" value="Unassembled WGS sequence"/>
</dbReference>
<accession>A0A7W8JRL9</accession>
<proteinExistence type="predicted"/>
<evidence type="ECO:0008006" key="3">
    <source>
        <dbReference type="Google" id="ProtNLM"/>
    </source>
</evidence>
<evidence type="ECO:0000313" key="1">
    <source>
        <dbReference type="EMBL" id="MBB5361927.1"/>
    </source>
</evidence>
<dbReference type="AlphaFoldDB" id="A0A7W8JRL9"/>
<gene>
    <name evidence="1" type="ORF">HNQ08_001012</name>
</gene>
<sequence>MNDPRPQEHSVRDLLRELFPETHRELFGPHVGPHEGDTQPTLGLYPVADGRLALVHGDQLAEFTPLDPKGKNALHCDLCHYTRSRSEAALYRVVVAARRSRYVTLCTATEACQGRAGRKGLEALAGRIFPLELPYTE</sequence>
<name>A0A7W8JRL9_9DEIO</name>
<dbReference type="EMBL" id="JACHFL010000002">
    <property type="protein sequence ID" value="MBB5361927.1"/>
    <property type="molecule type" value="Genomic_DNA"/>
</dbReference>
<reference evidence="1 2" key="1">
    <citation type="submission" date="2020-08" db="EMBL/GenBank/DDBJ databases">
        <title>Genomic Encyclopedia of Type Strains, Phase IV (KMG-IV): sequencing the most valuable type-strain genomes for metagenomic binning, comparative biology and taxonomic classification.</title>
        <authorList>
            <person name="Goeker M."/>
        </authorList>
    </citation>
    <scope>NUCLEOTIDE SEQUENCE [LARGE SCALE GENOMIC DNA]</scope>
    <source>
        <strain evidence="1 2">DSM 27939</strain>
    </source>
</reference>
<protein>
    <recommendedName>
        <fullName evidence="3">Elongation factor G-binding protein C-terminal treble-clef zinc-finger domain-containing protein</fullName>
    </recommendedName>
</protein>
<keyword evidence="2" id="KW-1185">Reference proteome</keyword>